<comment type="caution">
    <text evidence="2">The sequence shown here is derived from an EMBL/GenBank/DDBJ whole genome shotgun (WGS) entry which is preliminary data.</text>
</comment>
<proteinExistence type="predicted"/>
<evidence type="ECO:0000313" key="2">
    <source>
        <dbReference type="EMBL" id="KAF6485545.1"/>
    </source>
</evidence>
<dbReference type="AlphaFoldDB" id="A0A7J8IN16"/>
<feature type="compositionally biased region" description="Basic and acidic residues" evidence="1">
    <location>
        <begin position="1"/>
        <end position="12"/>
    </location>
</feature>
<reference evidence="2 3" key="1">
    <citation type="journal article" date="2020" name="Nature">
        <title>Six reference-quality genomes reveal evolution of bat adaptations.</title>
        <authorList>
            <person name="Jebb D."/>
            <person name="Huang Z."/>
            <person name="Pippel M."/>
            <person name="Hughes G.M."/>
            <person name="Lavrichenko K."/>
            <person name="Devanna P."/>
            <person name="Winkler S."/>
            <person name="Jermiin L.S."/>
            <person name="Skirmuntt E.C."/>
            <person name="Katzourakis A."/>
            <person name="Burkitt-Gray L."/>
            <person name="Ray D.A."/>
            <person name="Sullivan K.A.M."/>
            <person name="Roscito J.G."/>
            <person name="Kirilenko B.M."/>
            <person name="Davalos L.M."/>
            <person name="Corthals A.P."/>
            <person name="Power M.L."/>
            <person name="Jones G."/>
            <person name="Ransome R.D."/>
            <person name="Dechmann D.K.N."/>
            <person name="Locatelli A.G."/>
            <person name="Puechmaille S.J."/>
            <person name="Fedrigo O."/>
            <person name="Jarvis E.D."/>
            <person name="Hiller M."/>
            <person name="Vernes S.C."/>
            <person name="Myers E.W."/>
            <person name="Teeling E.C."/>
        </authorList>
    </citation>
    <scope>NUCLEOTIDE SEQUENCE [LARGE SCALE GENOMIC DNA]</scope>
    <source>
        <strain evidence="2">MRouAeg1</strain>
        <tissue evidence="2">Muscle</tissue>
    </source>
</reference>
<dbReference type="EMBL" id="JACASE010000003">
    <property type="protein sequence ID" value="KAF6485545.1"/>
    <property type="molecule type" value="Genomic_DNA"/>
</dbReference>
<dbReference type="Proteomes" id="UP000593571">
    <property type="component" value="Unassembled WGS sequence"/>
</dbReference>
<feature type="compositionally biased region" description="Polar residues" evidence="1">
    <location>
        <begin position="13"/>
        <end position="33"/>
    </location>
</feature>
<evidence type="ECO:0000256" key="1">
    <source>
        <dbReference type="SAM" id="MobiDB-lite"/>
    </source>
</evidence>
<protein>
    <submittedName>
        <fullName evidence="2">Uncharacterized protein</fullName>
    </submittedName>
</protein>
<accession>A0A7J8IN16</accession>
<name>A0A7J8IN16_ROUAE</name>
<feature type="region of interest" description="Disordered" evidence="1">
    <location>
        <begin position="1"/>
        <end position="34"/>
    </location>
</feature>
<keyword evidence="3" id="KW-1185">Reference proteome</keyword>
<gene>
    <name evidence="2" type="ORF">HJG63_010701</name>
</gene>
<organism evidence="2 3">
    <name type="scientific">Rousettus aegyptiacus</name>
    <name type="common">Egyptian fruit bat</name>
    <name type="synonym">Pteropus aegyptiacus</name>
    <dbReference type="NCBI Taxonomy" id="9407"/>
    <lineage>
        <taxon>Eukaryota</taxon>
        <taxon>Metazoa</taxon>
        <taxon>Chordata</taxon>
        <taxon>Craniata</taxon>
        <taxon>Vertebrata</taxon>
        <taxon>Euteleostomi</taxon>
        <taxon>Mammalia</taxon>
        <taxon>Eutheria</taxon>
        <taxon>Laurasiatheria</taxon>
        <taxon>Chiroptera</taxon>
        <taxon>Yinpterochiroptera</taxon>
        <taxon>Pteropodoidea</taxon>
        <taxon>Pteropodidae</taxon>
        <taxon>Rousettinae</taxon>
        <taxon>Rousettus</taxon>
    </lineage>
</organism>
<sequence length="138" mass="14323">MDNLRKQSRESTRTGPSLTSPLASQTRGSSTPCGSYKCCFPSPESGVGTRLDRRLLLLGIRLDSASGPSPTLSNGVVPALSGAGVVRDHILCTCRMPAPSALDQAAAPTCALPQVGPKRSPLCSSPLILKNICFAEAT</sequence>
<evidence type="ECO:0000313" key="3">
    <source>
        <dbReference type="Proteomes" id="UP000593571"/>
    </source>
</evidence>